<sequence>MADVDESRFDELAGQLIEAGRFFFSRGWVPATSGNFSARLDDGRIVLTVSGRHKGRLERDDLMLADLDGRSLSPGRRPSAETGLHTLLYRRNPQLGAVLHTHSARATVLSMRRPQGVWLRDYEVLKAFPGIETHTSQVHLPVFANDQDIGRLAAEVERHLDREPASPGYLIAGHGLYTWGETVSDALRHVEALEFLFECELLQTRFDSHE</sequence>
<evidence type="ECO:0000256" key="5">
    <source>
        <dbReference type="ARBA" id="ARBA00023239"/>
    </source>
</evidence>
<dbReference type="GO" id="GO:0019323">
    <property type="term" value="P:pentose catabolic process"/>
    <property type="evidence" value="ECO:0007669"/>
    <property type="project" value="TreeGrafter"/>
</dbReference>
<dbReference type="EMBL" id="QGTJ01000001">
    <property type="protein sequence ID" value="PWV65766.1"/>
    <property type="molecule type" value="Genomic_DNA"/>
</dbReference>
<keyword evidence="2 6" id="KW-0479">Metal-binding</keyword>
<dbReference type="InterPro" id="IPR036409">
    <property type="entry name" value="Aldolase_II/adducin_N_sf"/>
</dbReference>
<feature type="domain" description="Class II aldolase/adducin N-terminal" evidence="7">
    <location>
        <begin position="14"/>
        <end position="201"/>
    </location>
</feature>
<dbReference type="InterPro" id="IPR017714">
    <property type="entry name" value="MethylthioRu-1-P_deHdtase_MtnB"/>
</dbReference>
<keyword evidence="3 6" id="KW-0862">Zinc</keyword>
<dbReference type="GO" id="GO:0046570">
    <property type="term" value="F:methylthioribulose 1-phosphate dehydratase activity"/>
    <property type="evidence" value="ECO:0007669"/>
    <property type="project" value="UniProtKB-UniRule"/>
</dbReference>
<comment type="caution">
    <text evidence="8">The sequence shown here is derived from an EMBL/GenBank/DDBJ whole genome shotgun (WGS) entry which is preliminary data.</text>
</comment>
<keyword evidence="5 6" id="KW-0456">Lyase</keyword>
<dbReference type="GO" id="GO:0016832">
    <property type="term" value="F:aldehyde-lyase activity"/>
    <property type="evidence" value="ECO:0007669"/>
    <property type="project" value="TreeGrafter"/>
</dbReference>
<feature type="binding site" evidence="6">
    <location>
        <position position="102"/>
    </location>
    <ligand>
        <name>Zn(2+)</name>
        <dbReference type="ChEBI" id="CHEBI:29105"/>
    </ligand>
</feature>
<dbReference type="HAMAP" id="MF_01677">
    <property type="entry name" value="Salvage_MtnB"/>
    <property type="match status" value="1"/>
</dbReference>
<dbReference type="InterPro" id="IPR001303">
    <property type="entry name" value="Aldolase_II/adducin_N"/>
</dbReference>
<evidence type="ECO:0000256" key="3">
    <source>
        <dbReference type="ARBA" id="ARBA00022833"/>
    </source>
</evidence>
<evidence type="ECO:0000313" key="8">
    <source>
        <dbReference type="EMBL" id="PWV65766.1"/>
    </source>
</evidence>
<dbReference type="EC" id="4.2.1.109" evidence="6"/>
<dbReference type="Pfam" id="PF00596">
    <property type="entry name" value="Aldolase_II"/>
    <property type="match status" value="1"/>
</dbReference>
<dbReference type="PANTHER" id="PTHR22789:SF0">
    <property type="entry name" value="3-OXO-TETRONATE 4-PHOSPHATE DECARBOXYLASE-RELATED"/>
    <property type="match status" value="1"/>
</dbReference>
<comment type="similarity">
    <text evidence="6">Belongs to the aldolase class II family. MtnB subfamily.</text>
</comment>
<evidence type="ECO:0000256" key="6">
    <source>
        <dbReference type="HAMAP-Rule" id="MF_01677"/>
    </source>
</evidence>
<evidence type="ECO:0000256" key="1">
    <source>
        <dbReference type="ARBA" id="ARBA00022605"/>
    </source>
</evidence>
<dbReference type="SUPFAM" id="SSF53639">
    <property type="entry name" value="AraD/HMP-PK domain-like"/>
    <property type="match status" value="1"/>
</dbReference>
<comment type="cofactor">
    <cofactor evidence="6">
        <name>Zn(2+)</name>
        <dbReference type="ChEBI" id="CHEBI:29105"/>
    </cofactor>
    <text evidence="6">Binds 1 zinc ion per subunit.</text>
</comment>
<organism evidence="8 9">
    <name type="scientific">Plasticicumulans acidivorans</name>
    <dbReference type="NCBI Taxonomy" id="886464"/>
    <lineage>
        <taxon>Bacteria</taxon>
        <taxon>Pseudomonadati</taxon>
        <taxon>Pseudomonadota</taxon>
        <taxon>Gammaproteobacteria</taxon>
        <taxon>Candidatus Competibacteraceae</taxon>
        <taxon>Plasticicumulans</taxon>
    </lineage>
</organism>
<dbReference type="GO" id="GO:0005829">
    <property type="term" value="C:cytosol"/>
    <property type="evidence" value="ECO:0007669"/>
    <property type="project" value="TreeGrafter"/>
</dbReference>
<dbReference type="OrthoDB" id="9805559at2"/>
<keyword evidence="9" id="KW-1185">Reference proteome</keyword>
<dbReference type="NCBIfam" id="NF006672">
    <property type="entry name" value="PRK09220.1"/>
    <property type="match status" value="1"/>
</dbReference>
<proteinExistence type="inferred from homology"/>
<evidence type="ECO:0000259" key="7">
    <source>
        <dbReference type="SMART" id="SM01007"/>
    </source>
</evidence>
<keyword evidence="1 6" id="KW-0028">Amino-acid biosynthesis</keyword>
<dbReference type="GO" id="GO:0019509">
    <property type="term" value="P:L-methionine salvage from methylthioadenosine"/>
    <property type="evidence" value="ECO:0007669"/>
    <property type="project" value="UniProtKB-UniRule"/>
</dbReference>
<dbReference type="UniPathway" id="UPA00904">
    <property type="reaction ID" value="UER00875"/>
</dbReference>
<dbReference type="PANTHER" id="PTHR22789">
    <property type="entry name" value="FUCULOSE PHOSPHATE ALDOLASE"/>
    <property type="match status" value="1"/>
</dbReference>
<dbReference type="Proteomes" id="UP000246569">
    <property type="component" value="Unassembled WGS sequence"/>
</dbReference>
<dbReference type="SMART" id="SM01007">
    <property type="entry name" value="Aldolase_II"/>
    <property type="match status" value="1"/>
</dbReference>
<protein>
    <recommendedName>
        <fullName evidence="6">Methylthioribulose-1-phosphate dehydratase</fullName>
        <shortName evidence="6">MTRu-1-P dehydratase</shortName>
        <ecNumber evidence="6">4.2.1.109</ecNumber>
    </recommendedName>
</protein>
<name>A0A317N000_9GAMM</name>
<reference evidence="8 9" key="1">
    <citation type="submission" date="2018-05" db="EMBL/GenBank/DDBJ databases">
        <title>Genomic Encyclopedia of Type Strains, Phase IV (KMG-IV): sequencing the most valuable type-strain genomes for metagenomic binning, comparative biology and taxonomic classification.</title>
        <authorList>
            <person name="Goeker M."/>
        </authorList>
    </citation>
    <scope>NUCLEOTIDE SEQUENCE [LARGE SCALE GENOMIC DNA]</scope>
    <source>
        <strain evidence="8 9">DSM 23606</strain>
    </source>
</reference>
<evidence type="ECO:0000256" key="2">
    <source>
        <dbReference type="ARBA" id="ARBA00022723"/>
    </source>
</evidence>
<evidence type="ECO:0000313" key="9">
    <source>
        <dbReference type="Proteomes" id="UP000246569"/>
    </source>
</evidence>
<feature type="binding site" evidence="6">
    <location>
        <position position="100"/>
    </location>
    <ligand>
        <name>Zn(2+)</name>
        <dbReference type="ChEBI" id="CHEBI:29105"/>
    </ligand>
</feature>
<comment type="catalytic activity">
    <reaction evidence="6">
        <text>5-(methylsulfanyl)-D-ribulose 1-phosphate = 5-methylsulfanyl-2,3-dioxopentyl phosphate + H2O</text>
        <dbReference type="Rhea" id="RHEA:15549"/>
        <dbReference type="ChEBI" id="CHEBI:15377"/>
        <dbReference type="ChEBI" id="CHEBI:58548"/>
        <dbReference type="ChEBI" id="CHEBI:58828"/>
        <dbReference type="EC" id="4.2.1.109"/>
    </reaction>
</comment>
<dbReference type="GO" id="GO:0008270">
    <property type="term" value="F:zinc ion binding"/>
    <property type="evidence" value="ECO:0007669"/>
    <property type="project" value="UniProtKB-UniRule"/>
</dbReference>
<gene>
    <name evidence="6" type="primary">mtnB</name>
    <name evidence="8" type="ORF">C7443_101251</name>
</gene>
<dbReference type="Gene3D" id="3.40.225.10">
    <property type="entry name" value="Class II aldolase/adducin N-terminal domain"/>
    <property type="match status" value="1"/>
</dbReference>
<accession>A0A317N000</accession>
<comment type="pathway">
    <text evidence="6">Amino-acid biosynthesis; L-methionine biosynthesis via salvage pathway; L-methionine from S-methyl-5-thio-alpha-D-ribose 1-phosphate: step 2/6.</text>
</comment>
<dbReference type="AlphaFoldDB" id="A0A317N000"/>
<keyword evidence="4 6" id="KW-0486">Methionine biosynthesis</keyword>
<dbReference type="NCBIfam" id="TIGR03328">
    <property type="entry name" value="salvage_mtnB"/>
    <property type="match status" value="1"/>
</dbReference>
<evidence type="ECO:0000256" key="4">
    <source>
        <dbReference type="ARBA" id="ARBA00023167"/>
    </source>
</evidence>
<dbReference type="InterPro" id="IPR050197">
    <property type="entry name" value="Aldolase_class_II_sugar_metab"/>
</dbReference>
<comment type="function">
    <text evidence="6">Catalyzes the dehydration of methylthioribulose-1-phosphate (MTRu-1-P) into 2,3-diketo-5-methylthiopentyl-1-phosphate (DK-MTP-1-P).</text>
</comment>